<evidence type="ECO:0000259" key="10">
    <source>
        <dbReference type="Pfam" id="PF02875"/>
    </source>
</evidence>
<dbReference type="InterPro" id="IPR004101">
    <property type="entry name" value="Mur_ligase_C"/>
</dbReference>
<dbReference type="InterPro" id="IPR036615">
    <property type="entry name" value="Mur_ligase_C_dom_sf"/>
</dbReference>
<evidence type="ECO:0000256" key="4">
    <source>
        <dbReference type="ARBA" id="ARBA00022840"/>
    </source>
</evidence>
<evidence type="ECO:0000256" key="3">
    <source>
        <dbReference type="ARBA" id="ARBA00022741"/>
    </source>
</evidence>
<dbReference type="RefSeq" id="WP_006964802.1">
    <property type="nucleotide sequence ID" value="NZ_APJX01000002.1"/>
</dbReference>
<keyword evidence="7" id="KW-0131">Cell cycle</keyword>
<dbReference type="EMBL" id="APJX01000002">
    <property type="protein sequence ID" value="EMS80540.1"/>
    <property type="molecule type" value="Genomic_DNA"/>
</dbReference>
<dbReference type="PANTHER" id="PTHR43445">
    <property type="entry name" value="UDP-N-ACETYLMURAMATE--L-ALANINE LIGASE-RELATED"/>
    <property type="match status" value="1"/>
</dbReference>
<organism evidence="12 13">
    <name type="scientific">Desulfotignum phosphitoxidans DSM 13687</name>
    <dbReference type="NCBI Taxonomy" id="1286635"/>
    <lineage>
        <taxon>Bacteria</taxon>
        <taxon>Pseudomonadati</taxon>
        <taxon>Thermodesulfobacteriota</taxon>
        <taxon>Desulfobacteria</taxon>
        <taxon>Desulfobacterales</taxon>
        <taxon>Desulfobacteraceae</taxon>
        <taxon>Desulfotignum</taxon>
    </lineage>
</organism>
<dbReference type="GO" id="GO:0016881">
    <property type="term" value="F:acid-amino acid ligase activity"/>
    <property type="evidence" value="ECO:0007669"/>
    <property type="project" value="InterPro"/>
</dbReference>
<dbReference type="Pfam" id="PF01225">
    <property type="entry name" value="Mur_ligase"/>
    <property type="match status" value="1"/>
</dbReference>
<accession>S0G0U4</accession>
<evidence type="ECO:0000259" key="11">
    <source>
        <dbReference type="Pfam" id="PF08245"/>
    </source>
</evidence>
<keyword evidence="1 12" id="KW-0436">Ligase</keyword>
<evidence type="ECO:0000256" key="1">
    <source>
        <dbReference type="ARBA" id="ARBA00022598"/>
    </source>
</evidence>
<dbReference type="SUPFAM" id="SSF51984">
    <property type="entry name" value="MurCD N-terminal domain"/>
    <property type="match status" value="1"/>
</dbReference>
<dbReference type="InterPro" id="IPR013221">
    <property type="entry name" value="Mur_ligase_cen"/>
</dbReference>
<sequence length="474" mass="52412">MTKIRRIHLIAACGTGMGTLACMLKQMGYEVTGSDQHVYPPMSDFLAASDIRLFDRFDPANLDQTPDLVIIGNAVTRDNPEAAAVLAGQIPYLSMPQAVNRFIAVDKKIILITGTHGKTTTAAIMAHLLTVAGLDPGFMIGGILKDYQSGFRIGNGEYMVIEGDEYDTAFFDKGPKFMHYDPFITIMTGVEFDHADIFKDLDHVKSVFAQLVSKIADTSVLIACKDSPHLMDILADQNINPVFYGSDGDWRYADMVHTHRLTRTQIQGPESDYEIETRLPGHHNLMNFLACAAAAHTLGISTATVKQAMASFSGIRRRQDVRGVKRGITVMDDFAHHPSAVAATIRAVKPFYHPGRVIAVFEPRTNTSMRRFFQDTYPAAFTQADMVCICNPAVKKNIPENERFSPEKLVSDINALGVEAHYFSDTNGLLSFLPSRLIPSDLVLIMSNGGFDNIHIRLLDTIEMIYQGETDDAK</sequence>
<dbReference type="Pfam" id="PF08245">
    <property type="entry name" value="Mur_ligase_M"/>
    <property type="match status" value="1"/>
</dbReference>
<evidence type="ECO:0000256" key="7">
    <source>
        <dbReference type="ARBA" id="ARBA00023306"/>
    </source>
</evidence>
<dbReference type="Pfam" id="PF02875">
    <property type="entry name" value="Mur_ligase_C"/>
    <property type="match status" value="1"/>
</dbReference>
<feature type="domain" description="Mur ligase central" evidence="11">
    <location>
        <begin position="112"/>
        <end position="295"/>
    </location>
</feature>
<proteinExistence type="predicted"/>
<dbReference type="GO" id="GO:0005524">
    <property type="term" value="F:ATP binding"/>
    <property type="evidence" value="ECO:0007669"/>
    <property type="project" value="UniProtKB-KW"/>
</dbReference>
<dbReference type="GO" id="GO:0071555">
    <property type="term" value="P:cell wall organization"/>
    <property type="evidence" value="ECO:0007669"/>
    <property type="project" value="UniProtKB-KW"/>
</dbReference>
<dbReference type="Gene3D" id="3.90.190.20">
    <property type="entry name" value="Mur ligase, C-terminal domain"/>
    <property type="match status" value="1"/>
</dbReference>
<dbReference type="InterPro" id="IPR036565">
    <property type="entry name" value="Mur-like_cat_sf"/>
</dbReference>
<evidence type="ECO:0000313" key="12">
    <source>
        <dbReference type="EMBL" id="EMS80540.1"/>
    </source>
</evidence>
<keyword evidence="8" id="KW-0961">Cell wall biogenesis/degradation</keyword>
<dbReference type="OrthoDB" id="9804126at2"/>
<dbReference type="AlphaFoldDB" id="S0G0U4"/>
<evidence type="ECO:0000256" key="8">
    <source>
        <dbReference type="ARBA" id="ARBA00023316"/>
    </source>
</evidence>
<dbReference type="PROSITE" id="PS51257">
    <property type="entry name" value="PROKAR_LIPOPROTEIN"/>
    <property type="match status" value="1"/>
</dbReference>
<dbReference type="PATRIC" id="fig|1286635.3.peg.1207"/>
<evidence type="ECO:0000259" key="9">
    <source>
        <dbReference type="Pfam" id="PF01225"/>
    </source>
</evidence>
<keyword evidence="5" id="KW-0133">Cell shape</keyword>
<keyword evidence="3" id="KW-0547">Nucleotide-binding</keyword>
<name>S0G0U4_9BACT</name>
<dbReference type="SUPFAM" id="SSF53623">
    <property type="entry name" value="MurD-like peptide ligases, catalytic domain"/>
    <property type="match status" value="1"/>
</dbReference>
<dbReference type="Gene3D" id="3.40.1190.10">
    <property type="entry name" value="Mur-like, catalytic domain"/>
    <property type="match status" value="1"/>
</dbReference>
<feature type="domain" description="Mur ligase N-terminal catalytic" evidence="9">
    <location>
        <begin position="6"/>
        <end position="104"/>
    </location>
</feature>
<dbReference type="SUPFAM" id="SSF53244">
    <property type="entry name" value="MurD-like peptide ligases, peptide-binding domain"/>
    <property type="match status" value="1"/>
</dbReference>
<dbReference type="InterPro" id="IPR050061">
    <property type="entry name" value="MurCDEF_pg_biosynth"/>
</dbReference>
<keyword evidence="2" id="KW-0132">Cell division</keyword>
<keyword evidence="13" id="KW-1185">Reference proteome</keyword>
<feature type="domain" description="Mur ligase C-terminal" evidence="10">
    <location>
        <begin position="317"/>
        <end position="449"/>
    </location>
</feature>
<evidence type="ECO:0000256" key="2">
    <source>
        <dbReference type="ARBA" id="ARBA00022618"/>
    </source>
</evidence>
<comment type="caution">
    <text evidence="12">The sequence shown here is derived from an EMBL/GenBank/DDBJ whole genome shotgun (WGS) entry which is preliminary data.</text>
</comment>
<dbReference type="PANTHER" id="PTHR43445:SF5">
    <property type="entry name" value="UDP-N-ACETYLMURAMATE--L-ALANYL-GAMMA-D-GLUTAMYL-MESO-2,6-DIAMINOHEPTANDIOATE LIGASE"/>
    <property type="match status" value="1"/>
</dbReference>
<dbReference type="GO" id="GO:0009252">
    <property type="term" value="P:peptidoglycan biosynthetic process"/>
    <property type="evidence" value="ECO:0007669"/>
    <property type="project" value="UniProtKB-KW"/>
</dbReference>
<dbReference type="EC" id="6.3.2.-" evidence="12"/>
<evidence type="ECO:0000313" key="13">
    <source>
        <dbReference type="Proteomes" id="UP000014216"/>
    </source>
</evidence>
<gene>
    <name evidence="12" type="primary">mpl</name>
    <name evidence="12" type="ORF">Dpo_2c02330</name>
</gene>
<dbReference type="InterPro" id="IPR000713">
    <property type="entry name" value="Mur_ligase_N"/>
</dbReference>
<reference evidence="12 13" key="1">
    <citation type="journal article" date="2013" name="Genome Announc.">
        <title>Draft Genome Sequence of Desulfotignum phosphitoxidans DSM 13687 Strain FiPS-3.</title>
        <authorList>
            <person name="Poehlein A."/>
            <person name="Daniel R."/>
            <person name="Simeonova D.D."/>
        </authorList>
    </citation>
    <scope>NUCLEOTIDE SEQUENCE [LARGE SCALE GENOMIC DNA]</scope>
    <source>
        <strain evidence="12 13">DSM 13687</strain>
    </source>
</reference>
<keyword evidence="4" id="KW-0067">ATP-binding</keyword>
<dbReference type="Gene3D" id="3.40.50.720">
    <property type="entry name" value="NAD(P)-binding Rossmann-like Domain"/>
    <property type="match status" value="1"/>
</dbReference>
<protein>
    <submittedName>
        <fullName evidence="12">UDP-N-acetylmuramate:L-alanyl-gamma-D-glutamyl-meso-diaminopimelate ligase Mpl</fullName>
        <ecNumber evidence="12">6.3.2.-</ecNumber>
    </submittedName>
</protein>
<dbReference type="GO" id="GO:0008360">
    <property type="term" value="P:regulation of cell shape"/>
    <property type="evidence" value="ECO:0007669"/>
    <property type="project" value="UniProtKB-KW"/>
</dbReference>
<evidence type="ECO:0000256" key="6">
    <source>
        <dbReference type="ARBA" id="ARBA00022984"/>
    </source>
</evidence>
<dbReference type="GO" id="GO:0051301">
    <property type="term" value="P:cell division"/>
    <property type="evidence" value="ECO:0007669"/>
    <property type="project" value="UniProtKB-KW"/>
</dbReference>
<evidence type="ECO:0000256" key="5">
    <source>
        <dbReference type="ARBA" id="ARBA00022960"/>
    </source>
</evidence>
<keyword evidence="6" id="KW-0573">Peptidoglycan synthesis</keyword>
<dbReference type="Proteomes" id="UP000014216">
    <property type="component" value="Unassembled WGS sequence"/>
</dbReference>